<accession>A0A855X2C6</accession>
<comment type="caution">
    <text evidence="3">The sequence shown here is derived from an EMBL/GenBank/DDBJ whole genome shotgun (WGS) entry which is preliminary data.</text>
</comment>
<gene>
    <name evidence="3" type="ORF">C3F09_07205</name>
</gene>
<feature type="chain" id="PRO_5032999467" description="GWxTD domain-containing protein" evidence="1">
    <location>
        <begin position="23"/>
        <end position="469"/>
    </location>
</feature>
<organism evidence="3 4">
    <name type="scientific">candidate division GN15 bacterium</name>
    <dbReference type="NCBI Taxonomy" id="2072418"/>
    <lineage>
        <taxon>Bacteria</taxon>
        <taxon>candidate division GN15</taxon>
    </lineage>
</organism>
<evidence type="ECO:0000259" key="2">
    <source>
        <dbReference type="Pfam" id="PF20094"/>
    </source>
</evidence>
<proteinExistence type="predicted"/>
<evidence type="ECO:0000256" key="1">
    <source>
        <dbReference type="SAM" id="SignalP"/>
    </source>
</evidence>
<dbReference type="Pfam" id="PF20094">
    <property type="entry name" value="GWxTD_dom"/>
    <property type="match status" value="1"/>
</dbReference>
<dbReference type="Proteomes" id="UP000250918">
    <property type="component" value="Unassembled WGS sequence"/>
</dbReference>
<reference evidence="3 4" key="1">
    <citation type="journal article" date="2018" name="ISME J.">
        <title>A methanotrophic archaeon couples anaerobic oxidation of methane to Fe(III) reduction.</title>
        <authorList>
            <person name="Cai C."/>
            <person name="Leu A.O."/>
            <person name="Xie G.J."/>
            <person name="Guo J."/>
            <person name="Feng Y."/>
            <person name="Zhao J.X."/>
            <person name="Tyson G.W."/>
            <person name="Yuan Z."/>
            <person name="Hu S."/>
        </authorList>
    </citation>
    <scope>NUCLEOTIDE SEQUENCE [LARGE SCALE GENOMIC DNA]</scope>
    <source>
        <strain evidence="3">FeB_12</strain>
    </source>
</reference>
<dbReference type="EMBL" id="PQAP01000097">
    <property type="protein sequence ID" value="PWB72032.1"/>
    <property type="molecule type" value="Genomic_DNA"/>
</dbReference>
<feature type="signal peptide" evidence="1">
    <location>
        <begin position="1"/>
        <end position="22"/>
    </location>
</feature>
<protein>
    <recommendedName>
        <fullName evidence="2">GWxTD domain-containing protein</fullName>
    </recommendedName>
</protein>
<evidence type="ECO:0000313" key="4">
    <source>
        <dbReference type="Proteomes" id="UP000250918"/>
    </source>
</evidence>
<name>A0A855X2C6_9BACT</name>
<dbReference type="AlphaFoldDB" id="A0A855X2C6"/>
<evidence type="ECO:0000313" key="3">
    <source>
        <dbReference type="EMBL" id="PWB72032.1"/>
    </source>
</evidence>
<feature type="domain" description="GWxTD" evidence="2">
    <location>
        <begin position="317"/>
        <end position="459"/>
    </location>
</feature>
<sequence>MIRITSFAVAAAVLALASSAVPQEQPLGVVTEALTYASPEFGSAGLVEFPLMISRAQLRFFRPDTTDPNYYSRVFAQAVLYDTTGAAVDSNSTYFSSRVATLKESQVANQMLFNKLAMMVPPGNYSARITVIDAVSKRSFEALIQDIKVPTPDPLSLAIGGPTLAYRISRAEPGAADVNNRMVKNGLYVLNAPMGLFAHTDTVAYLYAELYGLRRGSDSADYFQSSVTVSDSAGSFSRDLGWKSGVKPGSSAAVTQAINIRDWPAGLYRVELAVVDRADQDTARASLPLRIVGPVPVSTGVEGGADPYDSLTLADKVNLVTYLLTPPEKATLQKLADAGKLTFLDQYWREHDTDPTTARIENRDEMIRRFRYANQHFSRFLTANTGWATDMGRIYMKYGPWDQRQDVPTPRVGNPFVIWYYYGVKEGQTFVFEDPLGNHDYKLVHSNAKGEKYDEAWAAKLREEMLDIR</sequence>
<keyword evidence="1" id="KW-0732">Signal</keyword>
<dbReference type="InterPro" id="IPR030959">
    <property type="entry name" value="GWxTD_dom"/>
</dbReference>
<dbReference type="NCBIfam" id="TIGR04514">
    <property type="entry name" value="GWxTD_dom"/>
    <property type="match status" value="1"/>
</dbReference>